<dbReference type="OrthoDB" id="7665907at2"/>
<evidence type="ECO:0000313" key="5">
    <source>
        <dbReference type="EMBL" id="AQQ14194.1"/>
    </source>
</evidence>
<evidence type="ECO:0000256" key="1">
    <source>
        <dbReference type="ARBA" id="ARBA00006739"/>
    </source>
</evidence>
<dbReference type="InterPro" id="IPR050834">
    <property type="entry name" value="Glycosyltransf_2"/>
</dbReference>
<dbReference type="Gene3D" id="3.90.550.10">
    <property type="entry name" value="Spore Coat Polysaccharide Biosynthesis Protein SpsA, Chain A"/>
    <property type="match status" value="1"/>
</dbReference>
<organism evidence="5 6">
    <name type="scientific">Corynebacterium glaucum</name>
    <dbReference type="NCBI Taxonomy" id="187491"/>
    <lineage>
        <taxon>Bacteria</taxon>
        <taxon>Bacillati</taxon>
        <taxon>Actinomycetota</taxon>
        <taxon>Actinomycetes</taxon>
        <taxon>Mycobacteriales</taxon>
        <taxon>Corynebacteriaceae</taxon>
        <taxon>Corynebacterium</taxon>
    </lineage>
</organism>
<proteinExistence type="inferred from homology"/>
<dbReference type="RefSeq" id="WP_095659078.1">
    <property type="nucleotide sequence ID" value="NZ_BAAAKB010000015.1"/>
</dbReference>
<dbReference type="EMBL" id="CP019688">
    <property type="protein sequence ID" value="AQQ14194.1"/>
    <property type="molecule type" value="Genomic_DNA"/>
</dbReference>
<dbReference type="KEGG" id="cgv:CGLAU_01005"/>
<dbReference type="Pfam" id="PF00535">
    <property type="entry name" value="Glycos_transf_2"/>
    <property type="match status" value="1"/>
</dbReference>
<dbReference type="InterPro" id="IPR001173">
    <property type="entry name" value="Glyco_trans_2-like"/>
</dbReference>
<name>A0A1Q2HTM5_9CORY</name>
<keyword evidence="2 5" id="KW-0328">Glycosyltransferase</keyword>
<dbReference type="PANTHER" id="PTHR43685:SF5">
    <property type="entry name" value="GLYCOSYLTRANSFERASE EPSE-RELATED"/>
    <property type="match status" value="1"/>
</dbReference>
<protein>
    <submittedName>
        <fullName evidence="5">UDP-Gal:alpha-D-GlcNAc-diphosphoundecaprenol beta-1,3-galactosyltransferase</fullName>
        <ecNumber evidence="5">2.4.1.303</ecNumber>
    </submittedName>
</protein>
<dbReference type="Proteomes" id="UP000217209">
    <property type="component" value="Chromosome"/>
</dbReference>
<evidence type="ECO:0000259" key="4">
    <source>
        <dbReference type="Pfam" id="PF00535"/>
    </source>
</evidence>
<gene>
    <name evidence="5" type="primary">wbbD</name>
    <name evidence="5" type="ORF">CGLAU_01005</name>
</gene>
<comment type="similarity">
    <text evidence="1">Belongs to the glycosyltransferase 2 family.</text>
</comment>
<dbReference type="GO" id="GO:0016757">
    <property type="term" value="F:glycosyltransferase activity"/>
    <property type="evidence" value="ECO:0007669"/>
    <property type="project" value="UniProtKB-KW"/>
</dbReference>
<evidence type="ECO:0000256" key="2">
    <source>
        <dbReference type="ARBA" id="ARBA00022676"/>
    </source>
</evidence>
<accession>A0A1Q2HTM5</accession>
<reference evidence="5 6" key="1">
    <citation type="submission" date="2016-12" db="EMBL/GenBank/DDBJ databases">
        <authorList>
            <person name="Song W.-J."/>
            <person name="Kurnit D.M."/>
        </authorList>
    </citation>
    <scope>NUCLEOTIDE SEQUENCE [LARGE SCALE GENOMIC DNA]</scope>
    <source>
        <strain evidence="5 6">DSM 30827</strain>
    </source>
</reference>
<dbReference type="AlphaFoldDB" id="A0A1Q2HTM5"/>
<evidence type="ECO:0000256" key="3">
    <source>
        <dbReference type="ARBA" id="ARBA00022679"/>
    </source>
</evidence>
<keyword evidence="6" id="KW-1185">Reference proteome</keyword>
<keyword evidence="3 5" id="KW-0808">Transferase</keyword>
<sequence>MPSLAVLMSLYRSTDAGELSLALESVTAQTRPADDIVIVFDGPVSEAVETLVQGFVDKQKAARTVRLEANVGLGKALNAGLETIEADYVARLDSDDAAKPERFAAQLAYLKAHPKVAALGTAVEEFEHSLGDGGAIRRLSTNPNEYVKINSPLNHPSVMFRTEAVKSVGGYQHVPFMEDYDLWARLIADGHELANLEEPLTYLRVSEDQMRRRSSGETRAAERTMQQNLVRYGLVSKPRAAFNLAARNAYRALPIGVTKRVYSHLFHREG</sequence>
<evidence type="ECO:0000313" key="6">
    <source>
        <dbReference type="Proteomes" id="UP000217209"/>
    </source>
</evidence>
<dbReference type="EC" id="2.4.1.303" evidence="5"/>
<dbReference type="InterPro" id="IPR029044">
    <property type="entry name" value="Nucleotide-diphossugar_trans"/>
</dbReference>
<dbReference type="SUPFAM" id="SSF53448">
    <property type="entry name" value="Nucleotide-diphospho-sugar transferases"/>
    <property type="match status" value="1"/>
</dbReference>
<dbReference type="PANTHER" id="PTHR43685">
    <property type="entry name" value="GLYCOSYLTRANSFERASE"/>
    <property type="match status" value="1"/>
</dbReference>
<feature type="domain" description="Glycosyltransferase 2-like" evidence="4">
    <location>
        <begin position="11"/>
        <end position="141"/>
    </location>
</feature>